<dbReference type="EMBL" id="JYDP01000008">
    <property type="protein sequence ID" value="KRZ17025.1"/>
    <property type="molecule type" value="Genomic_DNA"/>
</dbReference>
<dbReference type="PANTHER" id="PTHR10858:SF23">
    <property type="entry name" value="DEOXYRIBONUCLEASE II"/>
    <property type="match status" value="1"/>
</dbReference>
<dbReference type="InterPro" id="IPR004947">
    <property type="entry name" value="DNase_II"/>
</dbReference>
<dbReference type="GO" id="GO:0006309">
    <property type="term" value="P:apoptotic DNA fragmentation"/>
    <property type="evidence" value="ECO:0007669"/>
    <property type="project" value="TreeGrafter"/>
</dbReference>
<dbReference type="AlphaFoldDB" id="A0A0V1I2I6"/>
<dbReference type="GO" id="GO:0004531">
    <property type="term" value="F:deoxyribonuclease II activity"/>
    <property type="evidence" value="ECO:0007669"/>
    <property type="project" value="InterPro"/>
</dbReference>
<evidence type="ECO:0000256" key="2">
    <source>
        <dbReference type="ARBA" id="ARBA00022801"/>
    </source>
</evidence>
<dbReference type="Pfam" id="PF03265">
    <property type="entry name" value="DNase_II"/>
    <property type="match status" value="1"/>
</dbReference>
<name>A0A0V1I2I6_9BILA</name>
<keyword evidence="2" id="KW-0378">Hydrolase</keyword>
<comment type="caution">
    <text evidence="3">The sequence shown here is derived from an EMBL/GenBank/DDBJ whole genome shotgun (WGS) entry which is preliminary data.</text>
</comment>
<organism evidence="3 4">
    <name type="scientific">Trichinella zimbabwensis</name>
    <dbReference type="NCBI Taxonomy" id="268475"/>
    <lineage>
        <taxon>Eukaryota</taxon>
        <taxon>Metazoa</taxon>
        <taxon>Ecdysozoa</taxon>
        <taxon>Nematoda</taxon>
        <taxon>Enoplea</taxon>
        <taxon>Dorylaimia</taxon>
        <taxon>Trichinellida</taxon>
        <taxon>Trichinellidae</taxon>
        <taxon>Trichinella</taxon>
    </lineage>
</organism>
<evidence type="ECO:0000313" key="3">
    <source>
        <dbReference type="EMBL" id="KRZ17025.1"/>
    </source>
</evidence>
<sequence>MSHVTCEKERFRETALSRICLYITLKSFQNEKRNINCIRIEQLSVEKSKFYAVNFRAILYKAPWQKRGKILTAPGNDWTNVPADLHNPVGHSFAAALADVIGNKPGIQFFAYNNNAPGIRGVKNNSNSKGILILNTNPGSDSASWFVHTVPGFPKPKTAWTFPESEYAKGHLLICFTLTKSAVNVIANGLLLVSPFVYYNDISELKVNSMPALKKLFGKGSNTLPPFSTTQEIATKLAGSSMPVQIFSKSQQSKYEIYKKLISKRFKENIRVWSATDKQLKGSCKIPGQNILIVKSSILIGDHLSTSERDSTNWLVTENGDVFCQVDQPYAKFQKYKPAMAVCIKHVNVFAHFSKIASQVATCT</sequence>
<proteinExistence type="inferred from homology"/>
<gene>
    <name evidence="3" type="ORF">T11_16165</name>
</gene>
<reference evidence="3 4" key="1">
    <citation type="submission" date="2015-01" db="EMBL/GenBank/DDBJ databases">
        <title>Evolution of Trichinella species and genotypes.</title>
        <authorList>
            <person name="Korhonen P.K."/>
            <person name="Edoardo P."/>
            <person name="Giuseppe L.R."/>
            <person name="Gasser R.B."/>
        </authorList>
    </citation>
    <scope>NUCLEOTIDE SEQUENCE [LARGE SCALE GENOMIC DNA]</scope>
    <source>
        <strain evidence="3">ISS1029</strain>
    </source>
</reference>
<evidence type="ECO:0000313" key="4">
    <source>
        <dbReference type="Proteomes" id="UP000055024"/>
    </source>
</evidence>
<comment type="similarity">
    <text evidence="1">Belongs to the DNase II family.</text>
</comment>
<keyword evidence="4" id="KW-1185">Reference proteome</keyword>
<dbReference type="OrthoDB" id="10261598at2759"/>
<accession>A0A0V1I2I6</accession>
<protein>
    <submittedName>
        <fullName evidence="3">Plancitoxin-1</fullName>
    </submittedName>
</protein>
<dbReference type="Proteomes" id="UP000055024">
    <property type="component" value="Unassembled WGS sequence"/>
</dbReference>
<dbReference type="PANTHER" id="PTHR10858">
    <property type="entry name" value="DEOXYRIBONUCLEASE II"/>
    <property type="match status" value="1"/>
</dbReference>
<evidence type="ECO:0000256" key="1">
    <source>
        <dbReference type="ARBA" id="ARBA00007527"/>
    </source>
</evidence>